<keyword evidence="1" id="KW-1133">Transmembrane helix</keyword>
<sequence length="77" mass="8363">MDNSVFKYSQLQMSVDKSRGRGAGLSLSAARIQRGMQGRGAEENRAAVTTLVYGLLELTIISSWLSSGGVVFFCMQE</sequence>
<dbReference type="AlphaFoldDB" id="A0A016UDI1"/>
<feature type="transmembrane region" description="Helical" evidence="1">
    <location>
        <begin position="51"/>
        <end position="75"/>
    </location>
</feature>
<gene>
    <name evidence="2" type="primary">Acey_s0046.g1343</name>
    <name evidence="2" type="synonym">Acey-Y49A3A.3</name>
    <name evidence="2" type="ORF">Y032_0046g1343</name>
</gene>
<protein>
    <submittedName>
        <fullName evidence="2">Uncharacterized protein</fullName>
    </submittedName>
</protein>
<proteinExistence type="predicted"/>
<name>A0A016UDI1_9BILA</name>
<evidence type="ECO:0000313" key="2">
    <source>
        <dbReference type="EMBL" id="EYC12648.1"/>
    </source>
</evidence>
<evidence type="ECO:0000256" key="1">
    <source>
        <dbReference type="SAM" id="Phobius"/>
    </source>
</evidence>
<keyword evidence="1" id="KW-0472">Membrane</keyword>
<dbReference type="OrthoDB" id="258806at2759"/>
<evidence type="ECO:0000313" key="3">
    <source>
        <dbReference type="Proteomes" id="UP000024635"/>
    </source>
</evidence>
<dbReference type="EMBL" id="JARK01001382">
    <property type="protein sequence ID" value="EYC12648.1"/>
    <property type="molecule type" value="Genomic_DNA"/>
</dbReference>
<reference evidence="3" key="1">
    <citation type="journal article" date="2015" name="Nat. Genet.">
        <title>The genome and transcriptome of the zoonotic hookworm Ancylostoma ceylanicum identify infection-specific gene families.</title>
        <authorList>
            <person name="Schwarz E.M."/>
            <person name="Hu Y."/>
            <person name="Antoshechkin I."/>
            <person name="Miller M.M."/>
            <person name="Sternberg P.W."/>
            <person name="Aroian R.V."/>
        </authorList>
    </citation>
    <scope>NUCLEOTIDE SEQUENCE</scope>
    <source>
        <strain evidence="3">HY135</strain>
    </source>
</reference>
<organism evidence="2 3">
    <name type="scientific">Ancylostoma ceylanicum</name>
    <dbReference type="NCBI Taxonomy" id="53326"/>
    <lineage>
        <taxon>Eukaryota</taxon>
        <taxon>Metazoa</taxon>
        <taxon>Ecdysozoa</taxon>
        <taxon>Nematoda</taxon>
        <taxon>Chromadorea</taxon>
        <taxon>Rhabditida</taxon>
        <taxon>Rhabditina</taxon>
        <taxon>Rhabditomorpha</taxon>
        <taxon>Strongyloidea</taxon>
        <taxon>Ancylostomatidae</taxon>
        <taxon>Ancylostomatinae</taxon>
        <taxon>Ancylostoma</taxon>
    </lineage>
</organism>
<dbReference type="Proteomes" id="UP000024635">
    <property type="component" value="Unassembled WGS sequence"/>
</dbReference>
<keyword evidence="1" id="KW-0812">Transmembrane</keyword>
<accession>A0A016UDI1</accession>
<comment type="caution">
    <text evidence="2">The sequence shown here is derived from an EMBL/GenBank/DDBJ whole genome shotgun (WGS) entry which is preliminary data.</text>
</comment>
<keyword evidence="3" id="KW-1185">Reference proteome</keyword>